<dbReference type="SUPFAM" id="SSF54637">
    <property type="entry name" value="Thioesterase/thiol ester dehydrase-isomerase"/>
    <property type="match status" value="1"/>
</dbReference>
<dbReference type="PANTHER" id="PTHR28152:SF1">
    <property type="entry name" value="HYDROXYACYL-THIOESTER DEHYDRATASE TYPE 2, MITOCHONDRIAL"/>
    <property type="match status" value="1"/>
</dbReference>
<dbReference type="AlphaFoldDB" id="A5DMS2"/>
<organism evidence="1 2">
    <name type="scientific">Meyerozyma guilliermondii (strain ATCC 6260 / CBS 566 / DSM 6381 / JCM 1539 / NBRC 10279 / NRRL Y-324)</name>
    <name type="common">Yeast</name>
    <name type="synonym">Candida guilliermondii</name>
    <dbReference type="NCBI Taxonomy" id="294746"/>
    <lineage>
        <taxon>Eukaryota</taxon>
        <taxon>Fungi</taxon>
        <taxon>Dikarya</taxon>
        <taxon>Ascomycota</taxon>
        <taxon>Saccharomycotina</taxon>
        <taxon>Pichiomycetes</taxon>
        <taxon>Debaryomycetaceae</taxon>
        <taxon>Meyerozyma</taxon>
    </lineage>
</organism>
<dbReference type="HOGENOM" id="CLU_028690_2_0_1"/>
<dbReference type="eggNOG" id="ENOG502S5QU">
    <property type="taxonomic scope" value="Eukaryota"/>
</dbReference>
<keyword evidence="2" id="KW-1185">Reference proteome</keyword>
<dbReference type="Gene3D" id="3.10.129.10">
    <property type="entry name" value="Hotdog Thioesterase"/>
    <property type="match status" value="1"/>
</dbReference>
<dbReference type="RefSeq" id="XP_001483844.2">
    <property type="nucleotide sequence ID" value="XM_001483794.1"/>
</dbReference>
<dbReference type="VEuPathDB" id="FungiDB:PGUG_04573"/>
<accession>A5DMS2</accession>
<evidence type="ECO:0000313" key="2">
    <source>
        <dbReference type="Proteomes" id="UP000001997"/>
    </source>
</evidence>
<sequence length="268" mass="30767">MVSGWRQAIKSKTWTRQDTMSAGSLYHLSNLLRRHFPTLRTVPGFHFLYCNPSNTFLAQDGYDNYQAPCDEAGNSLFARRMWARGELNQHECPSIGEPIECKEQIKSVRSVGKSVFVEIERQLTSNQSPMVQELRSLVYTNDKYRRSDSEEVVPNHEKTITINITANDIARYSALTYNLHKIHLERAYAISEGFENLVVQGPYMVTLAMCWMEVNGVKVKRFQYKNLRACYEGDITIGLSGNKVDIYTKSSHFFTGTVNSYNSISYRI</sequence>
<dbReference type="KEGG" id="pgu:PGUG_04573"/>
<dbReference type="PANTHER" id="PTHR28152">
    <property type="entry name" value="HYDROXYACYL-THIOESTER DEHYDRATASE TYPE 2, MITOCHONDRIAL"/>
    <property type="match status" value="1"/>
</dbReference>
<dbReference type="OrthoDB" id="3257538at2759"/>
<proteinExistence type="predicted"/>
<name>A5DMS2_PICGU</name>
<dbReference type="GO" id="GO:0005739">
    <property type="term" value="C:mitochondrion"/>
    <property type="evidence" value="ECO:0007669"/>
    <property type="project" value="TreeGrafter"/>
</dbReference>
<gene>
    <name evidence="1" type="ORF">PGUG_04573</name>
</gene>
<evidence type="ECO:0008006" key="3">
    <source>
        <dbReference type="Google" id="ProtNLM"/>
    </source>
</evidence>
<dbReference type="EMBL" id="CH408159">
    <property type="protein sequence ID" value="EDK40475.2"/>
    <property type="molecule type" value="Genomic_DNA"/>
</dbReference>
<dbReference type="Proteomes" id="UP000001997">
    <property type="component" value="Unassembled WGS sequence"/>
</dbReference>
<dbReference type="OMA" id="MWAGSQF"/>
<dbReference type="STRING" id="294746.A5DMS2"/>
<dbReference type="InterPro" id="IPR052741">
    <property type="entry name" value="Mitochondrial_HTD2"/>
</dbReference>
<evidence type="ECO:0000313" key="1">
    <source>
        <dbReference type="EMBL" id="EDK40475.2"/>
    </source>
</evidence>
<dbReference type="InterPro" id="IPR029069">
    <property type="entry name" value="HotDog_dom_sf"/>
</dbReference>
<reference evidence="1 2" key="1">
    <citation type="journal article" date="2009" name="Nature">
        <title>Evolution of pathogenicity and sexual reproduction in eight Candida genomes.</title>
        <authorList>
            <person name="Butler G."/>
            <person name="Rasmussen M.D."/>
            <person name="Lin M.F."/>
            <person name="Santos M.A."/>
            <person name="Sakthikumar S."/>
            <person name="Munro C.A."/>
            <person name="Rheinbay E."/>
            <person name="Grabherr M."/>
            <person name="Forche A."/>
            <person name="Reedy J.L."/>
            <person name="Agrafioti I."/>
            <person name="Arnaud M.B."/>
            <person name="Bates S."/>
            <person name="Brown A.J."/>
            <person name="Brunke S."/>
            <person name="Costanzo M.C."/>
            <person name="Fitzpatrick D.A."/>
            <person name="de Groot P.W."/>
            <person name="Harris D."/>
            <person name="Hoyer L.L."/>
            <person name="Hube B."/>
            <person name="Klis F.M."/>
            <person name="Kodira C."/>
            <person name="Lennard N."/>
            <person name="Logue M.E."/>
            <person name="Martin R."/>
            <person name="Neiman A.M."/>
            <person name="Nikolaou E."/>
            <person name="Quail M.A."/>
            <person name="Quinn J."/>
            <person name="Santos M.C."/>
            <person name="Schmitzberger F.F."/>
            <person name="Sherlock G."/>
            <person name="Shah P."/>
            <person name="Silverstein K.A."/>
            <person name="Skrzypek M.S."/>
            <person name="Soll D."/>
            <person name="Staggs R."/>
            <person name="Stansfield I."/>
            <person name="Stumpf M.P."/>
            <person name="Sudbery P.E."/>
            <person name="Srikantha T."/>
            <person name="Zeng Q."/>
            <person name="Berman J."/>
            <person name="Berriman M."/>
            <person name="Heitman J."/>
            <person name="Gow N.A."/>
            <person name="Lorenz M.C."/>
            <person name="Birren B.W."/>
            <person name="Kellis M."/>
            <person name="Cuomo C.A."/>
        </authorList>
    </citation>
    <scope>NUCLEOTIDE SEQUENCE [LARGE SCALE GENOMIC DNA]</scope>
    <source>
        <strain evidence="2">ATCC 6260 / CBS 566 / DSM 6381 / JCM 1539 / NBRC 10279 / NRRL Y-324</strain>
    </source>
</reference>
<dbReference type="GeneID" id="5125730"/>
<protein>
    <recommendedName>
        <fullName evidence="3">MaoC-like domain-containing protein</fullName>
    </recommendedName>
</protein>
<dbReference type="FunCoup" id="A5DMS2">
    <property type="interactions" value="54"/>
</dbReference>
<dbReference type="GO" id="GO:0019171">
    <property type="term" value="F:(3R)-hydroxyacyl-[acyl-carrier-protein] dehydratase activity"/>
    <property type="evidence" value="ECO:0007669"/>
    <property type="project" value="TreeGrafter"/>
</dbReference>
<dbReference type="InParanoid" id="A5DMS2"/>